<protein>
    <submittedName>
        <fullName evidence="3">Methylmalonyl Co-A mutase-associated GTPase MeaB</fullName>
    </submittedName>
</protein>
<dbReference type="CDD" id="cd03114">
    <property type="entry name" value="MMAA-like"/>
    <property type="match status" value="1"/>
</dbReference>
<comment type="similarity">
    <text evidence="1">Belongs to the SIMIBI class G3E GTPase family. ArgK/MeaB subfamily.</text>
</comment>
<gene>
    <name evidence="3" type="primary">meaB</name>
    <name evidence="3" type="ORF">EKO23_09620</name>
</gene>
<proteinExistence type="inferred from homology"/>
<comment type="caution">
    <text evidence="3">The sequence shown here is derived from an EMBL/GenBank/DDBJ whole genome shotgun (WGS) entry which is preliminary data.</text>
</comment>
<dbReference type="SMART" id="SM00382">
    <property type="entry name" value="AAA"/>
    <property type="match status" value="1"/>
</dbReference>
<dbReference type="EMBL" id="SDKM01000012">
    <property type="protein sequence ID" value="RYP86207.1"/>
    <property type="molecule type" value="Genomic_DNA"/>
</dbReference>
<dbReference type="Gene3D" id="1.10.287.130">
    <property type="match status" value="1"/>
</dbReference>
<dbReference type="OrthoDB" id="9778292at2"/>
<dbReference type="InterPro" id="IPR005129">
    <property type="entry name" value="GTPase_ArgK"/>
</dbReference>
<evidence type="ECO:0000256" key="1">
    <source>
        <dbReference type="ARBA" id="ARBA00009625"/>
    </source>
</evidence>
<evidence type="ECO:0000259" key="2">
    <source>
        <dbReference type="SMART" id="SM00382"/>
    </source>
</evidence>
<dbReference type="RefSeq" id="WP_134716631.1">
    <property type="nucleotide sequence ID" value="NZ_SDKM01000012.1"/>
</dbReference>
<accession>A0A4Q4ZDT9</accession>
<dbReference type="NCBIfam" id="TIGR00750">
    <property type="entry name" value="lao"/>
    <property type="match status" value="1"/>
</dbReference>
<dbReference type="InterPro" id="IPR027417">
    <property type="entry name" value="P-loop_NTPase"/>
</dbReference>
<sequence>MAARKVDVDALVAGIRERRRAAVSQAITLVESSRADHRAAARELLAALAPDLPPDVVRVGISGVPGVGKSTFIEALGSDLTAAGHRVGVLAVDPSSVRTGGSVLGDKTRMARLSADPHAYIRPSPSAGTLGGVARATSQAMTVLEAAGYDVVMVETVGVGQSEVTVAGMVDTFLFLTLARTGDQLQGIKKGILEIADVIAVNKADGDREDEARVAARELAGALRLVHGRGEWAPSVVTCSGLTNVGVDDLWTKVLAHRDHLGTDGLARKRAGQQLDFTWALVRDELEQRLRRSHAVKAVREEVRAALLAGELTAPVAADRILAAYDAG</sequence>
<dbReference type="PANTHER" id="PTHR23408">
    <property type="entry name" value="METHYLMALONYL-COA MUTASE"/>
    <property type="match status" value="1"/>
</dbReference>
<dbReference type="GO" id="GO:0005737">
    <property type="term" value="C:cytoplasm"/>
    <property type="evidence" value="ECO:0007669"/>
    <property type="project" value="TreeGrafter"/>
</dbReference>
<keyword evidence="4" id="KW-1185">Reference proteome</keyword>
<dbReference type="GO" id="GO:0003924">
    <property type="term" value="F:GTPase activity"/>
    <property type="evidence" value="ECO:0007669"/>
    <property type="project" value="InterPro"/>
</dbReference>
<dbReference type="Proteomes" id="UP000295198">
    <property type="component" value="Unassembled WGS sequence"/>
</dbReference>
<dbReference type="PANTHER" id="PTHR23408:SF3">
    <property type="entry name" value="METHYLMALONIC ACIDURIA TYPE A PROTEIN, MITOCHONDRIAL"/>
    <property type="match status" value="1"/>
</dbReference>
<dbReference type="Pfam" id="PF03308">
    <property type="entry name" value="MeaB"/>
    <property type="match status" value="1"/>
</dbReference>
<dbReference type="Gene3D" id="3.40.50.300">
    <property type="entry name" value="P-loop containing nucleotide triphosphate hydrolases"/>
    <property type="match status" value="1"/>
</dbReference>
<evidence type="ECO:0000313" key="4">
    <source>
        <dbReference type="Proteomes" id="UP000295198"/>
    </source>
</evidence>
<dbReference type="Gene3D" id="1.20.5.170">
    <property type="match status" value="1"/>
</dbReference>
<evidence type="ECO:0000313" key="3">
    <source>
        <dbReference type="EMBL" id="RYP86207.1"/>
    </source>
</evidence>
<name>A0A4Q4ZDT9_9ACTN</name>
<feature type="domain" description="AAA+ ATPase" evidence="2">
    <location>
        <begin position="55"/>
        <end position="231"/>
    </location>
</feature>
<dbReference type="InterPro" id="IPR003593">
    <property type="entry name" value="AAA+_ATPase"/>
</dbReference>
<dbReference type="GO" id="GO:0005525">
    <property type="term" value="F:GTP binding"/>
    <property type="evidence" value="ECO:0007669"/>
    <property type="project" value="InterPro"/>
</dbReference>
<reference evidence="3 4" key="1">
    <citation type="submission" date="2019-01" db="EMBL/GenBank/DDBJ databases">
        <title>Nocardioides guangzhouensis sp. nov., an actinobacterium isolated from soil.</title>
        <authorList>
            <person name="Fu Y."/>
            <person name="Cai Y."/>
            <person name="Lin Z."/>
            <person name="Chen P."/>
        </authorList>
    </citation>
    <scope>NUCLEOTIDE SEQUENCE [LARGE SCALE GENOMIC DNA]</scope>
    <source>
        <strain evidence="3 4">130</strain>
    </source>
</reference>
<dbReference type="NCBIfam" id="NF006958">
    <property type="entry name" value="PRK09435.1"/>
    <property type="match status" value="1"/>
</dbReference>
<organism evidence="3 4">
    <name type="scientific">Nocardioides guangzhouensis</name>
    <dbReference type="NCBI Taxonomy" id="2497878"/>
    <lineage>
        <taxon>Bacteria</taxon>
        <taxon>Bacillati</taxon>
        <taxon>Actinomycetota</taxon>
        <taxon>Actinomycetes</taxon>
        <taxon>Propionibacteriales</taxon>
        <taxon>Nocardioidaceae</taxon>
        <taxon>Nocardioides</taxon>
    </lineage>
</organism>
<dbReference type="SUPFAM" id="SSF52540">
    <property type="entry name" value="P-loop containing nucleoside triphosphate hydrolases"/>
    <property type="match status" value="1"/>
</dbReference>
<dbReference type="AlphaFoldDB" id="A0A4Q4ZDT9"/>